<accession>A0ABQ2NAC1</accession>
<evidence type="ECO:0000256" key="4">
    <source>
        <dbReference type="ARBA" id="ARBA00022989"/>
    </source>
</evidence>
<protein>
    <submittedName>
        <fullName evidence="8">Cobalt ECF transporter T component CbiQ</fullName>
    </submittedName>
</protein>
<dbReference type="Proteomes" id="UP000655410">
    <property type="component" value="Unassembled WGS sequence"/>
</dbReference>
<evidence type="ECO:0000256" key="1">
    <source>
        <dbReference type="ARBA" id="ARBA00004651"/>
    </source>
</evidence>
<dbReference type="PANTHER" id="PTHR34857:SF2">
    <property type="entry name" value="SLL0384 PROTEIN"/>
    <property type="match status" value="1"/>
</dbReference>
<evidence type="ECO:0000256" key="3">
    <source>
        <dbReference type="ARBA" id="ARBA00022692"/>
    </source>
</evidence>
<keyword evidence="5 7" id="KW-0472">Membrane</keyword>
<dbReference type="EMBL" id="BMNI01000005">
    <property type="protein sequence ID" value="GGO90363.1"/>
    <property type="molecule type" value="Genomic_DNA"/>
</dbReference>
<keyword evidence="4 7" id="KW-1133">Transmembrane helix</keyword>
<reference evidence="9" key="1">
    <citation type="journal article" date="2019" name="Int. J. Syst. Evol. Microbiol.">
        <title>The Global Catalogue of Microorganisms (GCM) 10K type strain sequencing project: providing services to taxonomists for standard genome sequencing and annotation.</title>
        <authorList>
            <consortium name="The Broad Institute Genomics Platform"/>
            <consortium name="The Broad Institute Genome Sequencing Center for Infectious Disease"/>
            <person name="Wu L."/>
            <person name="Ma J."/>
        </authorList>
    </citation>
    <scope>NUCLEOTIDE SEQUENCE [LARGE SCALE GENOMIC DNA]</scope>
    <source>
        <strain evidence="9">CGMCC 4.7371</strain>
    </source>
</reference>
<comment type="caution">
    <text evidence="8">The sequence shown here is derived from an EMBL/GenBank/DDBJ whole genome shotgun (WGS) entry which is preliminary data.</text>
</comment>
<name>A0ABQ2NAC1_9ACTN</name>
<keyword evidence="3 7" id="KW-0812">Transmembrane</keyword>
<dbReference type="InterPro" id="IPR012809">
    <property type="entry name" value="ECF_CbiQ"/>
</dbReference>
<evidence type="ECO:0000313" key="9">
    <source>
        <dbReference type="Proteomes" id="UP000655410"/>
    </source>
</evidence>
<evidence type="ECO:0000313" key="8">
    <source>
        <dbReference type="EMBL" id="GGO90363.1"/>
    </source>
</evidence>
<evidence type="ECO:0000256" key="7">
    <source>
        <dbReference type="SAM" id="Phobius"/>
    </source>
</evidence>
<dbReference type="InterPro" id="IPR003339">
    <property type="entry name" value="ABC/ECF_trnsptr_transmembrane"/>
</dbReference>
<organism evidence="8 9">
    <name type="scientific">Nocardioides phosphati</name>
    <dbReference type="NCBI Taxonomy" id="1867775"/>
    <lineage>
        <taxon>Bacteria</taxon>
        <taxon>Bacillati</taxon>
        <taxon>Actinomycetota</taxon>
        <taxon>Actinomycetes</taxon>
        <taxon>Propionibacteriales</taxon>
        <taxon>Nocardioidaceae</taxon>
        <taxon>Nocardioides</taxon>
    </lineage>
</organism>
<evidence type="ECO:0000256" key="6">
    <source>
        <dbReference type="SAM" id="MobiDB-lite"/>
    </source>
</evidence>
<dbReference type="Pfam" id="PF02361">
    <property type="entry name" value="CbiQ"/>
    <property type="match status" value="1"/>
</dbReference>
<dbReference type="CDD" id="cd16914">
    <property type="entry name" value="EcfT"/>
    <property type="match status" value="1"/>
</dbReference>
<dbReference type="PANTHER" id="PTHR34857">
    <property type="entry name" value="SLL0384 PROTEIN"/>
    <property type="match status" value="1"/>
</dbReference>
<dbReference type="RefSeq" id="WP_188784067.1">
    <property type="nucleotide sequence ID" value="NZ_BMNI01000005.1"/>
</dbReference>
<gene>
    <name evidence="8" type="ORF">GCM10011584_21960</name>
</gene>
<dbReference type="InterPro" id="IPR051611">
    <property type="entry name" value="ECF_transporter_component"/>
</dbReference>
<proteinExistence type="predicted"/>
<feature type="compositionally biased region" description="Basic and acidic residues" evidence="6">
    <location>
        <begin position="262"/>
        <end position="276"/>
    </location>
</feature>
<dbReference type="NCBIfam" id="TIGR02454">
    <property type="entry name" value="ECF_T_CbiQ"/>
    <property type="match status" value="1"/>
</dbReference>
<evidence type="ECO:0000256" key="2">
    <source>
        <dbReference type="ARBA" id="ARBA00022475"/>
    </source>
</evidence>
<feature type="transmembrane region" description="Helical" evidence="7">
    <location>
        <begin position="72"/>
        <end position="89"/>
    </location>
</feature>
<evidence type="ECO:0000256" key="5">
    <source>
        <dbReference type="ARBA" id="ARBA00023136"/>
    </source>
</evidence>
<comment type="subcellular location">
    <subcellularLocation>
        <location evidence="1">Cell membrane</location>
        <topology evidence="1">Multi-pass membrane protein</topology>
    </subcellularLocation>
</comment>
<feature type="region of interest" description="Disordered" evidence="6">
    <location>
        <begin position="220"/>
        <end position="276"/>
    </location>
</feature>
<keyword evidence="2" id="KW-1003">Cell membrane</keyword>
<feature type="transmembrane region" description="Helical" evidence="7">
    <location>
        <begin position="109"/>
        <end position="130"/>
    </location>
</feature>
<feature type="transmembrane region" description="Helical" evidence="7">
    <location>
        <begin position="47"/>
        <end position="65"/>
    </location>
</feature>
<keyword evidence="9" id="KW-1185">Reference proteome</keyword>
<sequence length="276" mass="29877">MGAGHGHALHVHGHSPVHRAPAHLKILGLLGFMLLVVATPGHWHSAFGLWLALLLTVVVVARVPFRWLLPRLVVEVPFVVFAVLMPFIAHGPRVDVLGVAVSESGLLAAWTLLAKGTLGVIAGLTLAATTSPPELVRGLERLRLPSALVQIAAFMIRYLEVVADDLRRQNIALASRGFVARDPRHWPVLAKSIGALFIRSYERGERVHLAMLARGYEAVGERPTPSRATPDGFVGKAERRRRAGGPSRHDNAADEPVWGRAAGERPVDHSPGRMPS</sequence>